<evidence type="ECO:0000256" key="1">
    <source>
        <dbReference type="SAM" id="SignalP"/>
    </source>
</evidence>
<evidence type="ECO:0008006" key="4">
    <source>
        <dbReference type="Google" id="ProtNLM"/>
    </source>
</evidence>
<reference evidence="2 3" key="1">
    <citation type="submission" date="2018-06" db="EMBL/GenBank/DDBJ databases">
        <title>Mucibacter soli gen. nov., sp. nov., a new member of the family Chitinophagaceae producing mucin.</title>
        <authorList>
            <person name="Kim M.-K."/>
            <person name="Park S."/>
            <person name="Kim T.-S."/>
            <person name="Joung Y."/>
            <person name="Han J.-H."/>
            <person name="Kim S.B."/>
        </authorList>
    </citation>
    <scope>NUCLEOTIDE SEQUENCE [LARGE SCALE GENOMIC DNA]</scope>
    <source>
        <strain evidence="2 3">R1-15</strain>
    </source>
</reference>
<proteinExistence type="predicted"/>
<feature type="chain" id="PRO_5016089499" description="DUF916 domain-containing protein" evidence="1">
    <location>
        <begin position="24"/>
        <end position="288"/>
    </location>
</feature>
<evidence type="ECO:0000313" key="3">
    <source>
        <dbReference type="Proteomes" id="UP000248745"/>
    </source>
</evidence>
<accession>A0A2W2B318</accession>
<dbReference type="RefSeq" id="WP_110996890.1">
    <property type="nucleotide sequence ID" value="NZ_QKTW01000002.1"/>
</dbReference>
<evidence type="ECO:0000313" key="2">
    <source>
        <dbReference type="EMBL" id="PZF74684.1"/>
    </source>
</evidence>
<keyword evidence="3" id="KW-1185">Reference proteome</keyword>
<dbReference type="EMBL" id="QKTW01000002">
    <property type="protein sequence ID" value="PZF74684.1"/>
    <property type="molecule type" value="Genomic_DNA"/>
</dbReference>
<dbReference type="OrthoDB" id="1419910at2"/>
<dbReference type="Proteomes" id="UP000248745">
    <property type="component" value="Unassembled WGS sequence"/>
</dbReference>
<feature type="signal peptide" evidence="1">
    <location>
        <begin position="1"/>
        <end position="23"/>
    </location>
</feature>
<name>A0A2W2B318_9BACT</name>
<comment type="caution">
    <text evidence="2">The sequence shown here is derived from an EMBL/GenBank/DDBJ whole genome shotgun (WGS) entry which is preliminary data.</text>
</comment>
<keyword evidence="1" id="KW-0732">Signal</keyword>
<dbReference type="AlphaFoldDB" id="A0A2W2B318"/>
<gene>
    <name evidence="2" type="ORF">DN068_00355</name>
</gene>
<protein>
    <recommendedName>
        <fullName evidence="4">DUF916 domain-containing protein</fullName>
    </recommendedName>
</protein>
<sequence length="288" mass="32004">MKKAKFWAIVALLCNTAICAAQAPTPSNAPATDTTKKKGSIGVAVKPVRIDFHLVKGETAYQPIYVTNNFSTTMQFKARFMDWMRDSTGGHTYAEPGTFPRSCAKWMSFNKDLIEIEPGKTGEFLVRMKVPDNDSAVQEMKWCLAFIESVAENKAYKPSDSSRAHVRAIMRVGIHILQTPPALADKKDVKMLSFTSVTGEKNKYRILAQNTGETQLECKSFIELRSLTTGSSITIPSIEFPLFPNQKRYMDFTLPDDLPKGKYTATGVVDAQEDDIALQASEATIEIK</sequence>
<organism evidence="2 3">
    <name type="scientific">Taibaiella soli</name>
    <dbReference type="NCBI Taxonomy" id="1649169"/>
    <lineage>
        <taxon>Bacteria</taxon>
        <taxon>Pseudomonadati</taxon>
        <taxon>Bacteroidota</taxon>
        <taxon>Chitinophagia</taxon>
        <taxon>Chitinophagales</taxon>
        <taxon>Chitinophagaceae</taxon>
        <taxon>Taibaiella</taxon>
    </lineage>
</organism>